<dbReference type="GO" id="GO:0005524">
    <property type="term" value="F:ATP binding"/>
    <property type="evidence" value="ECO:0007669"/>
    <property type="project" value="UniProtKB-KW"/>
</dbReference>
<reference evidence="7" key="1">
    <citation type="submission" date="2023-04" db="EMBL/GenBank/DDBJ databases">
        <title>Ambrosiozyma monospora NBRC 1965.</title>
        <authorList>
            <person name="Ichikawa N."/>
            <person name="Sato H."/>
            <person name="Tonouchi N."/>
        </authorList>
    </citation>
    <scope>NUCLEOTIDE SEQUENCE</scope>
    <source>
        <strain evidence="7">NBRC 1965</strain>
    </source>
</reference>
<keyword evidence="8" id="KW-1185">Reference proteome</keyword>
<comment type="caution">
    <text evidence="7">The sequence shown here is derived from an EMBL/GenBank/DDBJ whole genome shotgun (WGS) entry which is preliminary data.</text>
</comment>
<dbReference type="Proteomes" id="UP001165063">
    <property type="component" value="Unassembled WGS sequence"/>
</dbReference>
<keyword evidence="4" id="KW-0658">Purine biosynthesis</keyword>
<feature type="domain" description="Glutamine amidotransferase" evidence="6">
    <location>
        <begin position="22"/>
        <end position="108"/>
    </location>
</feature>
<evidence type="ECO:0000313" key="8">
    <source>
        <dbReference type="Proteomes" id="UP001165063"/>
    </source>
</evidence>
<keyword evidence="3" id="KW-0332">GMP biosynthesis</keyword>
<gene>
    <name evidence="7" type="ORF">Amon01_000906400</name>
</gene>
<keyword evidence="1" id="KW-0436">Ligase</keyword>
<dbReference type="EMBL" id="BSXU01009333">
    <property type="protein sequence ID" value="GME68760.1"/>
    <property type="molecule type" value="Genomic_DNA"/>
</dbReference>
<protein>
    <submittedName>
        <fullName evidence="7">Unnamed protein product</fullName>
    </submittedName>
</protein>
<dbReference type="OrthoDB" id="5206492at2759"/>
<dbReference type="GO" id="GO:0005829">
    <property type="term" value="C:cytosol"/>
    <property type="evidence" value="ECO:0007669"/>
    <property type="project" value="TreeGrafter"/>
</dbReference>
<evidence type="ECO:0000256" key="3">
    <source>
        <dbReference type="ARBA" id="ARBA00022749"/>
    </source>
</evidence>
<evidence type="ECO:0000256" key="2">
    <source>
        <dbReference type="ARBA" id="ARBA00022741"/>
    </source>
</evidence>
<evidence type="ECO:0000256" key="4">
    <source>
        <dbReference type="ARBA" id="ARBA00022755"/>
    </source>
</evidence>
<dbReference type="InterPro" id="IPR017926">
    <property type="entry name" value="GATASE"/>
</dbReference>
<dbReference type="InterPro" id="IPR029062">
    <property type="entry name" value="Class_I_gatase-like"/>
</dbReference>
<evidence type="ECO:0000256" key="1">
    <source>
        <dbReference type="ARBA" id="ARBA00022598"/>
    </source>
</evidence>
<evidence type="ECO:0000256" key="5">
    <source>
        <dbReference type="ARBA" id="ARBA00022840"/>
    </source>
</evidence>
<dbReference type="PROSITE" id="PS51273">
    <property type="entry name" value="GATASE_TYPE_1"/>
    <property type="match status" value="1"/>
</dbReference>
<keyword evidence="5" id="KW-0067">ATP-binding</keyword>
<dbReference type="PRINTS" id="PR00099">
    <property type="entry name" value="CPSGATASE"/>
</dbReference>
<dbReference type="PANTHER" id="PTHR11922">
    <property type="entry name" value="GMP SYNTHASE-RELATED"/>
    <property type="match status" value="1"/>
</dbReference>
<dbReference type="Pfam" id="PF00117">
    <property type="entry name" value="GATase"/>
    <property type="match status" value="1"/>
</dbReference>
<name>A0A9W6SWW0_AMBMO</name>
<sequence length="117" mass="12964">MSTKSAPTSDIKEVSQVFSTILVLDFGSQYSHLIIRRLREINVYAEMLPCTQKISELPFKPTGVILSGGPFSVYEEGAPHVDHEVFKLNVPILGICYGMQELAWINGKGFGCLTMIN</sequence>
<accession>A0A9W6SWW0</accession>
<keyword evidence="2" id="KW-0547">Nucleotide-binding</keyword>
<proteinExistence type="predicted"/>
<dbReference type="AlphaFoldDB" id="A0A9W6SWW0"/>
<dbReference type="PANTHER" id="PTHR11922:SF2">
    <property type="entry name" value="GMP SYNTHASE [GLUTAMINE-HYDROLYZING]"/>
    <property type="match status" value="1"/>
</dbReference>
<evidence type="ECO:0000259" key="6">
    <source>
        <dbReference type="Pfam" id="PF00117"/>
    </source>
</evidence>
<organism evidence="7 8">
    <name type="scientific">Ambrosiozyma monospora</name>
    <name type="common">Yeast</name>
    <name type="synonym">Endomycopsis monosporus</name>
    <dbReference type="NCBI Taxonomy" id="43982"/>
    <lineage>
        <taxon>Eukaryota</taxon>
        <taxon>Fungi</taxon>
        <taxon>Dikarya</taxon>
        <taxon>Ascomycota</taxon>
        <taxon>Saccharomycotina</taxon>
        <taxon>Pichiomycetes</taxon>
        <taxon>Pichiales</taxon>
        <taxon>Pichiaceae</taxon>
        <taxon>Ambrosiozyma</taxon>
    </lineage>
</organism>
<dbReference type="Gene3D" id="3.40.50.880">
    <property type="match status" value="1"/>
</dbReference>
<dbReference type="GO" id="GO:0003921">
    <property type="term" value="F:GMP synthase activity"/>
    <property type="evidence" value="ECO:0007669"/>
    <property type="project" value="TreeGrafter"/>
</dbReference>
<dbReference type="SUPFAM" id="SSF52317">
    <property type="entry name" value="Class I glutamine amidotransferase-like"/>
    <property type="match status" value="1"/>
</dbReference>
<evidence type="ECO:0000313" key="7">
    <source>
        <dbReference type="EMBL" id="GME68760.1"/>
    </source>
</evidence>